<name>A0AA38H7Z8_9TREE</name>
<dbReference type="PANTHER" id="PTHR11102:SF147">
    <property type="entry name" value="SEL1L ADAPTOR SUBUNIT OF ERAD E3 UBIQUITIN LIGASE"/>
    <property type="match status" value="1"/>
</dbReference>
<organism evidence="4 5">
    <name type="scientific">Dioszegia hungarica</name>
    <dbReference type="NCBI Taxonomy" id="4972"/>
    <lineage>
        <taxon>Eukaryota</taxon>
        <taxon>Fungi</taxon>
        <taxon>Dikarya</taxon>
        <taxon>Basidiomycota</taxon>
        <taxon>Agaricomycotina</taxon>
        <taxon>Tremellomycetes</taxon>
        <taxon>Tremellales</taxon>
        <taxon>Bulleribasidiaceae</taxon>
        <taxon>Dioszegia</taxon>
    </lineage>
</organism>
<feature type="region of interest" description="Disordered" evidence="2">
    <location>
        <begin position="121"/>
        <end position="142"/>
    </location>
</feature>
<evidence type="ECO:0008006" key="6">
    <source>
        <dbReference type="Google" id="ProtNLM"/>
    </source>
</evidence>
<feature type="compositionally biased region" description="Low complexity" evidence="2">
    <location>
        <begin position="875"/>
        <end position="897"/>
    </location>
</feature>
<dbReference type="PANTHER" id="PTHR11102">
    <property type="entry name" value="SEL-1-LIKE PROTEIN"/>
    <property type="match status" value="1"/>
</dbReference>
<dbReference type="InterPro" id="IPR006597">
    <property type="entry name" value="Sel1-like"/>
</dbReference>
<feature type="region of interest" description="Disordered" evidence="2">
    <location>
        <begin position="875"/>
        <end position="902"/>
    </location>
</feature>
<dbReference type="PROSITE" id="PS51257">
    <property type="entry name" value="PROKAR_LIPOPROTEIN"/>
    <property type="match status" value="1"/>
</dbReference>
<dbReference type="Proteomes" id="UP001164286">
    <property type="component" value="Unassembled WGS sequence"/>
</dbReference>
<feature type="chain" id="PRO_5041277498" description="HCP-like protein" evidence="3">
    <location>
        <begin position="28"/>
        <end position="921"/>
    </location>
</feature>
<sequence length="921" mass="100964">MRPPRSFRVSAILLGLVLACLAINVVAVEETQTSPDLDADVCSPLLEARTLLTALQPSPNAHLIDKVGSLATDTRSWGRGMGWTDEGPLSTTLRLLPRFIRTLNNLPAALLQSVSQSLRVPGLERRSSSRSDKGSGGKISRARREKVERMWTLVGEAEERGCTEALSMRAKLRMFPPRGVKQDLPAAFVAYTKLLESKPDAEAQFFVGFFHATGLGGVETDQAKATLYYTFAALQGFRPAEMALGYRYWAGIGVKEDCFTALDWYEAAAERSYAHFLSGPPGGRTLPLTSTRLSDLAGGIYGPHASWASTGAMAQRNSIRASSASARGETEREVLEYYQYHSDRDSLVYTVRLGRLFYFGSVYFLPGGISSGGEGVGEIPQDYRKAKEYFLRAARQLWPTDFDSEGKVMPKRKMSKEQEDSVRDPATIAAGFLGRMSMRGEGGKEDWRRGRMWLERAAELGDREAHNGLGVIHRDGLLVPVDKQKAYHYFGAAAGQDLAEAQVNMAKLHLERGERIQATQYLDAAIRHGSPFEAFHLLSRLHARTARSQAASGSGGQGMCGVSVAWYKLVAEKGDWTEPYMQEADRAYLRGEEKKAVLGWWIAAEMGYETGQNNVAYHLSKHGREDGEGIRGLQGKGGEDWKEKEVRLWVRSAAQDNVDAMVKVGDYFYQGIGVSPEARYEKAAGYYQTAADTQTSSMAYWNLAWMYQNGEGVPRDWHLAKRYYDLAGETSSEAGLAVGVSLIGLYLKSIWVEFKTRGEVPRLPLFEDIEDEHRTISAWERIKSVFAPPVWDGDEDPTGHNGGGEDGADDYGGSGWAGGDEDNLNGGVGGLDEAEDLLETVMILGLFGLLGALVWVRGRFLAQREAGMDHAGAMGQQAGPGAVPGQAGQVGQDVAAGLQREADRREREAIGLPVGWEPPLP</sequence>
<evidence type="ECO:0000256" key="1">
    <source>
        <dbReference type="ARBA" id="ARBA00038101"/>
    </source>
</evidence>
<feature type="compositionally biased region" description="Gly residues" evidence="2">
    <location>
        <begin position="800"/>
        <end position="818"/>
    </location>
</feature>
<reference evidence="4" key="1">
    <citation type="journal article" date="2022" name="G3 (Bethesda)">
        <title>High quality genome of the basidiomycete yeast Dioszegia hungarica PDD-24b-2 isolated from cloud water.</title>
        <authorList>
            <person name="Jarrige D."/>
            <person name="Haridas S."/>
            <person name="Bleykasten-Grosshans C."/>
            <person name="Joly M."/>
            <person name="Nadalig T."/>
            <person name="Sancelme M."/>
            <person name="Vuilleumier S."/>
            <person name="Grigoriev I.V."/>
            <person name="Amato P."/>
            <person name="Bringel F."/>
        </authorList>
    </citation>
    <scope>NUCLEOTIDE SEQUENCE</scope>
    <source>
        <strain evidence="4">PDD-24b-2</strain>
    </source>
</reference>
<keyword evidence="3" id="KW-0732">Signal</keyword>
<dbReference type="InterPro" id="IPR011990">
    <property type="entry name" value="TPR-like_helical_dom_sf"/>
</dbReference>
<evidence type="ECO:0000256" key="3">
    <source>
        <dbReference type="SAM" id="SignalP"/>
    </source>
</evidence>
<dbReference type="GO" id="GO:0036503">
    <property type="term" value="P:ERAD pathway"/>
    <property type="evidence" value="ECO:0007669"/>
    <property type="project" value="TreeGrafter"/>
</dbReference>
<comment type="caution">
    <text evidence="4">The sequence shown here is derived from an EMBL/GenBank/DDBJ whole genome shotgun (WGS) entry which is preliminary data.</text>
</comment>
<dbReference type="Pfam" id="PF08238">
    <property type="entry name" value="Sel1"/>
    <property type="match status" value="7"/>
</dbReference>
<comment type="similarity">
    <text evidence="1">Belongs to the sel-1 family.</text>
</comment>
<dbReference type="RefSeq" id="XP_052945929.1">
    <property type="nucleotide sequence ID" value="XM_053093117.1"/>
</dbReference>
<dbReference type="Gene3D" id="1.25.40.10">
    <property type="entry name" value="Tetratricopeptide repeat domain"/>
    <property type="match status" value="2"/>
</dbReference>
<dbReference type="SMART" id="SM00671">
    <property type="entry name" value="SEL1"/>
    <property type="match status" value="8"/>
</dbReference>
<evidence type="ECO:0000313" key="4">
    <source>
        <dbReference type="EMBL" id="KAI9636152.1"/>
    </source>
</evidence>
<dbReference type="EMBL" id="JAKWFO010000005">
    <property type="protein sequence ID" value="KAI9636152.1"/>
    <property type="molecule type" value="Genomic_DNA"/>
</dbReference>
<feature type="compositionally biased region" description="Basic and acidic residues" evidence="2">
    <location>
        <begin position="122"/>
        <end position="135"/>
    </location>
</feature>
<dbReference type="AlphaFoldDB" id="A0AA38H7Z8"/>
<feature type="region of interest" description="Disordered" evidence="2">
    <location>
        <begin position="790"/>
        <end position="821"/>
    </location>
</feature>
<dbReference type="SUPFAM" id="SSF81901">
    <property type="entry name" value="HCP-like"/>
    <property type="match status" value="3"/>
</dbReference>
<gene>
    <name evidence="4" type="ORF">MKK02DRAFT_44856</name>
</gene>
<protein>
    <recommendedName>
        <fullName evidence="6">HCP-like protein</fullName>
    </recommendedName>
</protein>
<evidence type="ECO:0000313" key="5">
    <source>
        <dbReference type="Proteomes" id="UP001164286"/>
    </source>
</evidence>
<dbReference type="GeneID" id="77732322"/>
<dbReference type="InterPro" id="IPR050767">
    <property type="entry name" value="Sel1_AlgK"/>
</dbReference>
<keyword evidence="5" id="KW-1185">Reference proteome</keyword>
<feature type="signal peptide" evidence="3">
    <location>
        <begin position="1"/>
        <end position="27"/>
    </location>
</feature>
<dbReference type="GO" id="GO:0005789">
    <property type="term" value="C:endoplasmic reticulum membrane"/>
    <property type="evidence" value="ECO:0007669"/>
    <property type="project" value="TreeGrafter"/>
</dbReference>
<evidence type="ECO:0000256" key="2">
    <source>
        <dbReference type="SAM" id="MobiDB-lite"/>
    </source>
</evidence>
<proteinExistence type="inferred from homology"/>
<accession>A0AA38H7Z8</accession>